<evidence type="ECO:0000313" key="7">
    <source>
        <dbReference type="Proteomes" id="UP000887575"/>
    </source>
</evidence>
<reference evidence="8" key="1">
    <citation type="submission" date="2024-02" db="UniProtKB">
        <authorList>
            <consortium name="WormBaseParasite"/>
        </authorList>
    </citation>
    <scope>IDENTIFICATION</scope>
</reference>
<accession>A0AAF3EEL1</accession>
<keyword evidence="1" id="KW-0808">Transferase</keyword>
<dbReference type="SMART" id="SM00220">
    <property type="entry name" value="S_TKc"/>
    <property type="match status" value="1"/>
</dbReference>
<evidence type="ECO:0000256" key="1">
    <source>
        <dbReference type="ARBA" id="ARBA00022679"/>
    </source>
</evidence>
<keyword evidence="7" id="KW-1185">Reference proteome</keyword>
<evidence type="ECO:0000256" key="2">
    <source>
        <dbReference type="ARBA" id="ARBA00022741"/>
    </source>
</evidence>
<dbReference type="WBParaSite" id="MBELARI_LOCUS12412">
    <property type="protein sequence ID" value="MBELARI_LOCUS12412"/>
    <property type="gene ID" value="MBELARI_LOCUS12412"/>
</dbReference>
<evidence type="ECO:0000256" key="3">
    <source>
        <dbReference type="ARBA" id="ARBA00022777"/>
    </source>
</evidence>
<keyword evidence="2" id="KW-0547">Nucleotide-binding</keyword>
<evidence type="ECO:0000256" key="5">
    <source>
        <dbReference type="ARBA" id="ARBA00037982"/>
    </source>
</evidence>
<dbReference type="InterPro" id="IPR011009">
    <property type="entry name" value="Kinase-like_dom_sf"/>
</dbReference>
<dbReference type="InterPro" id="IPR008271">
    <property type="entry name" value="Ser/Thr_kinase_AS"/>
</dbReference>
<evidence type="ECO:0000259" key="6">
    <source>
        <dbReference type="PROSITE" id="PS50011"/>
    </source>
</evidence>
<dbReference type="Pfam" id="PF00069">
    <property type="entry name" value="Pkinase"/>
    <property type="match status" value="1"/>
</dbReference>
<organism evidence="7 8">
    <name type="scientific">Mesorhabditis belari</name>
    <dbReference type="NCBI Taxonomy" id="2138241"/>
    <lineage>
        <taxon>Eukaryota</taxon>
        <taxon>Metazoa</taxon>
        <taxon>Ecdysozoa</taxon>
        <taxon>Nematoda</taxon>
        <taxon>Chromadorea</taxon>
        <taxon>Rhabditida</taxon>
        <taxon>Rhabditina</taxon>
        <taxon>Rhabditomorpha</taxon>
        <taxon>Rhabditoidea</taxon>
        <taxon>Rhabditidae</taxon>
        <taxon>Mesorhabditinae</taxon>
        <taxon>Mesorhabditis</taxon>
    </lineage>
</organism>
<dbReference type="AlphaFoldDB" id="A0AAF3EEL1"/>
<dbReference type="GO" id="GO:0005524">
    <property type="term" value="F:ATP binding"/>
    <property type="evidence" value="ECO:0007669"/>
    <property type="project" value="UniProtKB-KW"/>
</dbReference>
<name>A0AAF3EEL1_9BILA</name>
<dbReference type="Proteomes" id="UP000887575">
    <property type="component" value="Unassembled WGS sequence"/>
</dbReference>
<comment type="similarity">
    <text evidence="5">Belongs to the protein kinase superfamily. Ser/Thr protein kinase family. GCN2 subfamily.</text>
</comment>
<protein>
    <recommendedName>
        <fullName evidence="6">Protein kinase domain-containing protein</fullName>
    </recommendedName>
</protein>
<sequence length="204" mass="23289">MARNGVDIGKGSYGSVRLQDCGKIVIKYPLSPDERTKTLFKRECQILEPLDHPNIVKYLGIQDKDQKGEEKFGITMEYCERGDLEEVIFDPKMTYSMKWILSGASQLFDALAYLSERKLTHRDIKPSNIFLKEDFSLKLGDFGCVTLVADSTASGTFNRGTLRYLSPPQYDIAKENPNDDQRMISPKNDIYSLGLTLWEMVLRE</sequence>
<dbReference type="PROSITE" id="PS00108">
    <property type="entry name" value="PROTEIN_KINASE_ST"/>
    <property type="match status" value="1"/>
</dbReference>
<dbReference type="GO" id="GO:0004672">
    <property type="term" value="F:protein kinase activity"/>
    <property type="evidence" value="ECO:0007669"/>
    <property type="project" value="InterPro"/>
</dbReference>
<keyword evidence="4" id="KW-0067">ATP-binding</keyword>
<dbReference type="InterPro" id="IPR000719">
    <property type="entry name" value="Prot_kinase_dom"/>
</dbReference>
<dbReference type="GO" id="GO:0005737">
    <property type="term" value="C:cytoplasm"/>
    <property type="evidence" value="ECO:0007669"/>
    <property type="project" value="TreeGrafter"/>
</dbReference>
<dbReference type="GO" id="GO:0005634">
    <property type="term" value="C:nucleus"/>
    <property type="evidence" value="ECO:0007669"/>
    <property type="project" value="TreeGrafter"/>
</dbReference>
<feature type="domain" description="Protein kinase" evidence="6">
    <location>
        <begin position="2"/>
        <end position="204"/>
    </location>
</feature>
<evidence type="ECO:0000313" key="8">
    <source>
        <dbReference type="WBParaSite" id="MBELARI_LOCUS12412"/>
    </source>
</evidence>
<dbReference type="SUPFAM" id="SSF56112">
    <property type="entry name" value="Protein kinase-like (PK-like)"/>
    <property type="match status" value="1"/>
</dbReference>
<proteinExistence type="inferred from homology"/>
<dbReference type="CDD" id="cd00180">
    <property type="entry name" value="PKc"/>
    <property type="match status" value="1"/>
</dbReference>
<dbReference type="InterPro" id="IPR050339">
    <property type="entry name" value="CC_SR_Kinase"/>
</dbReference>
<dbReference type="PROSITE" id="PS50011">
    <property type="entry name" value="PROTEIN_KINASE_DOM"/>
    <property type="match status" value="1"/>
</dbReference>
<dbReference type="Gene3D" id="1.10.510.10">
    <property type="entry name" value="Transferase(Phosphotransferase) domain 1"/>
    <property type="match status" value="1"/>
</dbReference>
<evidence type="ECO:0000256" key="4">
    <source>
        <dbReference type="ARBA" id="ARBA00022840"/>
    </source>
</evidence>
<dbReference type="PANTHER" id="PTHR11042">
    <property type="entry name" value="EUKARYOTIC TRANSLATION INITIATION FACTOR 2-ALPHA KINASE EIF2-ALPHA KINASE -RELATED"/>
    <property type="match status" value="1"/>
</dbReference>
<keyword evidence="3" id="KW-0418">Kinase</keyword>